<sequence>MTFERILQPLQDLVLVRFRFDGPVRFVPHLAILFDEVAHGYSGSVDSVLPLVDLDFFLPRPSLGSTFRFERFCYTLPSLARLGTPATACWQD</sequence>
<dbReference type="Proteomes" id="UP000672526">
    <property type="component" value="Unassembled WGS sequence"/>
</dbReference>
<protein>
    <submittedName>
        <fullName evidence="1">Uncharacterized protein</fullName>
    </submittedName>
</protein>
<gene>
    <name evidence="1" type="ORF">R69888_00707</name>
</gene>
<dbReference type="EMBL" id="CAJNBK010000001">
    <property type="protein sequence ID" value="CAE6700322.1"/>
    <property type="molecule type" value="Genomic_DNA"/>
</dbReference>
<evidence type="ECO:0000313" key="1">
    <source>
        <dbReference type="EMBL" id="CAE6700322.1"/>
    </source>
</evidence>
<evidence type="ECO:0000313" key="2">
    <source>
        <dbReference type="Proteomes" id="UP000672526"/>
    </source>
</evidence>
<keyword evidence="2" id="KW-1185">Reference proteome</keyword>
<organism evidence="1 2">
    <name type="scientific">Paraburkholderia haematera</name>
    <dbReference type="NCBI Taxonomy" id="2793077"/>
    <lineage>
        <taxon>Bacteria</taxon>
        <taxon>Pseudomonadati</taxon>
        <taxon>Pseudomonadota</taxon>
        <taxon>Betaproteobacteria</taxon>
        <taxon>Burkholderiales</taxon>
        <taxon>Burkholderiaceae</taxon>
        <taxon>Paraburkholderia</taxon>
    </lineage>
</organism>
<comment type="caution">
    <text evidence="1">The sequence shown here is derived from an EMBL/GenBank/DDBJ whole genome shotgun (WGS) entry which is preliminary data.</text>
</comment>
<proteinExistence type="predicted"/>
<reference evidence="1 2" key="1">
    <citation type="submission" date="2021-02" db="EMBL/GenBank/DDBJ databases">
        <authorList>
            <person name="Vanwijnsberghe S."/>
        </authorList>
    </citation>
    <scope>NUCLEOTIDE SEQUENCE [LARGE SCALE GENOMIC DNA]</scope>
    <source>
        <strain evidence="1 2">LMG 31837</strain>
    </source>
</reference>
<accession>A0ABN7KLZ4</accession>
<name>A0ABN7KLZ4_9BURK</name>